<keyword evidence="2" id="KW-1185">Reference proteome</keyword>
<reference evidence="1" key="1">
    <citation type="submission" date="2021-06" db="EMBL/GenBank/DDBJ databases">
        <title>Parelaphostrongylus tenuis whole genome reference sequence.</title>
        <authorList>
            <person name="Garwood T.J."/>
            <person name="Larsen P.A."/>
            <person name="Fountain-Jones N.M."/>
            <person name="Garbe J.R."/>
            <person name="Macchietto M.G."/>
            <person name="Kania S.A."/>
            <person name="Gerhold R.W."/>
            <person name="Richards J.E."/>
            <person name="Wolf T.M."/>
        </authorList>
    </citation>
    <scope>NUCLEOTIDE SEQUENCE</scope>
    <source>
        <strain evidence="1">MNPRO001-30</strain>
        <tissue evidence="1">Meninges</tissue>
    </source>
</reference>
<comment type="caution">
    <text evidence="1">The sequence shown here is derived from an EMBL/GenBank/DDBJ whole genome shotgun (WGS) entry which is preliminary data.</text>
</comment>
<sequence>MSFSPRQLKQTSAFLKVIKPGTRTRRSLHYVEQLRAELTAAEKALAAESADQSSSAESVN</sequence>
<accession>A0AAD5R1Q5</accession>
<gene>
    <name evidence="1" type="ORF">KIN20_028822</name>
</gene>
<organism evidence="1 2">
    <name type="scientific">Parelaphostrongylus tenuis</name>
    <name type="common">Meningeal worm</name>
    <dbReference type="NCBI Taxonomy" id="148309"/>
    <lineage>
        <taxon>Eukaryota</taxon>
        <taxon>Metazoa</taxon>
        <taxon>Ecdysozoa</taxon>
        <taxon>Nematoda</taxon>
        <taxon>Chromadorea</taxon>
        <taxon>Rhabditida</taxon>
        <taxon>Rhabditina</taxon>
        <taxon>Rhabditomorpha</taxon>
        <taxon>Strongyloidea</taxon>
        <taxon>Metastrongylidae</taxon>
        <taxon>Parelaphostrongylus</taxon>
    </lineage>
</organism>
<dbReference type="AlphaFoldDB" id="A0AAD5R1Q5"/>
<dbReference type="EMBL" id="JAHQIW010006012">
    <property type="protein sequence ID" value="KAJ1367826.1"/>
    <property type="molecule type" value="Genomic_DNA"/>
</dbReference>
<evidence type="ECO:0000313" key="2">
    <source>
        <dbReference type="Proteomes" id="UP001196413"/>
    </source>
</evidence>
<dbReference type="Proteomes" id="UP001196413">
    <property type="component" value="Unassembled WGS sequence"/>
</dbReference>
<protein>
    <submittedName>
        <fullName evidence="1">Uncharacterized protein</fullName>
    </submittedName>
</protein>
<name>A0AAD5R1Q5_PARTN</name>
<evidence type="ECO:0000313" key="1">
    <source>
        <dbReference type="EMBL" id="KAJ1367826.1"/>
    </source>
</evidence>
<proteinExistence type="predicted"/>